<evidence type="ECO:0000259" key="1">
    <source>
        <dbReference type="Pfam" id="PF01408"/>
    </source>
</evidence>
<organism evidence="3 4">
    <name type="scientific">Litorilinea aerophila</name>
    <dbReference type="NCBI Taxonomy" id="1204385"/>
    <lineage>
        <taxon>Bacteria</taxon>
        <taxon>Bacillati</taxon>
        <taxon>Chloroflexota</taxon>
        <taxon>Caldilineae</taxon>
        <taxon>Caldilineales</taxon>
        <taxon>Caldilineaceae</taxon>
        <taxon>Litorilinea</taxon>
    </lineage>
</organism>
<accession>A0A540VE78</accession>
<gene>
    <name evidence="3" type="ORF">FKZ61_13905</name>
</gene>
<dbReference type="InterPro" id="IPR052515">
    <property type="entry name" value="Gfo/Idh/MocA_Oxidoreductase"/>
</dbReference>
<dbReference type="AlphaFoldDB" id="A0A540VE78"/>
<dbReference type="OrthoDB" id="9783105at2"/>
<evidence type="ECO:0000259" key="2">
    <source>
        <dbReference type="Pfam" id="PF22725"/>
    </source>
</evidence>
<protein>
    <submittedName>
        <fullName evidence="3">Gfo/Idh/MocA family oxidoreductase</fullName>
    </submittedName>
</protein>
<dbReference type="Gene3D" id="3.30.360.10">
    <property type="entry name" value="Dihydrodipicolinate Reductase, domain 2"/>
    <property type="match status" value="1"/>
</dbReference>
<dbReference type="Gene3D" id="3.40.50.720">
    <property type="entry name" value="NAD(P)-binding Rossmann-like Domain"/>
    <property type="match status" value="1"/>
</dbReference>
<proteinExistence type="predicted"/>
<reference evidence="3 4" key="1">
    <citation type="submission" date="2019-06" db="EMBL/GenBank/DDBJ databases">
        <title>Genome sequence of Litorilinea aerophila BAA-2444.</title>
        <authorList>
            <person name="Maclea K.S."/>
            <person name="Maurais E.G."/>
            <person name="Iannazzi L.C."/>
        </authorList>
    </citation>
    <scope>NUCLEOTIDE SEQUENCE [LARGE SCALE GENOMIC DNA]</scope>
    <source>
        <strain evidence="3 4">ATCC BAA-2444</strain>
    </source>
</reference>
<feature type="domain" description="GFO/IDH/MocA-like oxidoreductase" evidence="2">
    <location>
        <begin position="133"/>
        <end position="272"/>
    </location>
</feature>
<dbReference type="PANTHER" id="PTHR43249">
    <property type="entry name" value="UDP-N-ACETYL-2-AMINO-2-DEOXY-D-GLUCURONATE OXIDASE"/>
    <property type="match status" value="1"/>
</dbReference>
<keyword evidence="4" id="KW-1185">Reference proteome</keyword>
<dbReference type="InterPro" id="IPR055170">
    <property type="entry name" value="GFO_IDH_MocA-like_dom"/>
</dbReference>
<name>A0A540VE78_9CHLR</name>
<dbReference type="GO" id="GO:0000166">
    <property type="term" value="F:nucleotide binding"/>
    <property type="evidence" value="ECO:0007669"/>
    <property type="project" value="InterPro"/>
</dbReference>
<dbReference type="Pfam" id="PF22725">
    <property type="entry name" value="GFO_IDH_MocA_C3"/>
    <property type="match status" value="1"/>
</dbReference>
<dbReference type="PANTHER" id="PTHR43249:SF1">
    <property type="entry name" value="D-GLUCOSIDE 3-DEHYDROGENASE"/>
    <property type="match status" value="1"/>
</dbReference>
<evidence type="ECO:0000313" key="4">
    <source>
        <dbReference type="Proteomes" id="UP000317371"/>
    </source>
</evidence>
<feature type="domain" description="Gfo/Idh/MocA-like oxidoreductase N-terminal" evidence="1">
    <location>
        <begin position="5"/>
        <end position="122"/>
    </location>
</feature>
<dbReference type="Proteomes" id="UP000317371">
    <property type="component" value="Unassembled WGS sequence"/>
</dbReference>
<dbReference type="InterPro" id="IPR000683">
    <property type="entry name" value="Gfo/Idh/MocA-like_OxRdtase_N"/>
</dbReference>
<dbReference type="InterPro" id="IPR036291">
    <property type="entry name" value="NAD(P)-bd_dom_sf"/>
</dbReference>
<dbReference type="EMBL" id="VIGC01000017">
    <property type="protein sequence ID" value="TQE95068.1"/>
    <property type="molecule type" value="Genomic_DNA"/>
</dbReference>
<sequence length="353" mass="38865">MSKTLKVGVIGVGGIAKTHMPGWAASEHAEVIAGSDVVPSVLEAWGQLHGVTRLSTNPADIINDPDIDIIDVCTPNMYHTELVVAALDAGKHVICEKPLAPTPADIRRMIEARDRSGKMLMTAQHFRFKGSSQAMKRELETGVLGDIYHARSWMLRRGWIPARPGFIYKKNSGGGPCIDIGVHILDLTLWFMGNPKPVAVSGVAKAPLAHHEGAFSQWGGVPVPQDMDVEDFAAAFVRFENGATLILEVSWLLHHDTPGEDMQMWLYGTEAGAHWPQCKFMETHYQTRQFSNRTLQLINDTMEPHALECVEFARCVAEGLPSPVPAEQSLQVMSILDGIYRSQAAGREVRLEE</sequence>
<dbReference type="InParanoid" id="A0A540VE78"/>
<evidence type="ECO:0000313" key="3">
    <source>
        <dbReference type="EMBL" id="TQE95068.1"/>
    </source>
</evidence>
<dbReference type="SUPFAM" id="SSF55347">
    <property type="entry name" value="Glyceraldehyde-3-phosphate dehydrogenase-like, C-terminal domain"/>
    <property type="match status" value="1"/>
</dbReference>
<dbReference type="SUPFAM" id="SSF51735">
    <property type="entry name" value="NAD(P)-binding Rossmann-fold domains"/>
    <property type="match status" value="1"/>
</dbReference>
<dbReference type="RefSeq" id="WP_141610745.1">
    <property type="nucleotide sequence ID" value="NZ_VIGC02000017.1"/>
</dbReference>
<comment type="caution">
    <text evidence="3">The sequence shown here is derived from an EMBL/GenBank/DDBJ whole genome shotgun (WGS) entry which is preliminary data.</text>
</comment>
<dbReference type="Pfam" id="PF01408">
    <property type="entry name" value="GFO_IDH_MocA"/>
    <property type="match status" value="1"/>
</dbReference>